<dbReference type="EMBL" id="OZ034813">
    <property type="protein sequence ID" value="CAL1355329.1"/>
    <property type="molecule type" value="Genomic_DNA"/>
</dbReference>
<keyword evidence="3 8" id="KW-0328">Glycosyltransferase</keyword>
<evidence type="ECO:0000256" key="6">
    <source>
        <dbReference type="ARBA" id="ARBA00022989"/>
    </source>
</evidence>
<gene>
    <name evidence="9" type="ORF">LTRI10_LOCUS3098</name>
</gene>
<comment type="similarity">
    <text evidence="2 8">Belongs to the glycosyltransferase 92 family.</text>
</comment>
<dbReference type="PANTHER" id="PTHR21461:SF69">
    <property type="entry name" value="GLYCOSYLTRANSFERASE FAMILY 92 PROTEIN"/>
    <property type="match status" value="1"/>
</dbReference>
<dbReference type="PANTHER" id="PTHR21461">
    <property type="entry name" value="GLYCOSYLTRANSFERASE FAMILY 92 PROTEIN"/>
    <property type="match status" value="1"/>
</dbReference>
<dbReference type="Pfam" id="PF01697">
    <property type="entry name" value="Glyco_transf_92"/>
    <property type="match status" value="1"/>
</dbReference>
<keyword evidence="5 8" id="KW-0812">Transmembrane</keyword>
<name>A0AAV2CFM5_9ROSI</name>
<organism evidence="9 10">
    <name type="scientific">Linum trigynum</name>
    <dbReference type="NCBI Taxonomy" id="586398"/>
    <lineage>
        <taxon>Eukaryota</taxon>
        <taxon>Viridiplantae</taxon>
        <taxon>Streptophyta</taxon>
        <taxon>Embryophyta</taxon>
        <taxon>Tracheophyta</taxon>
        <taxon>Spermatophyta</taxon>
        <taxon>Magnoliopsida</taxon>
        <taxon>eudicotyledons</taxon>
        <taxon>Gunneridae</taxon>
        <taxon>Pentapetalae</taxon>
        <taxon>rosids</taxon>
        <taxon>fabids</taxon>
        <taxon>Malpighiales</taxon>
        <taxon>Linaceae</taxon>
        <taxon>Linum</taxon>
    </lineage>
</organism>
<dbReference type="EC" id="2.4.1.-" evidence="8"/>
<dbReference type="GO" id="GO:0016757">
    <property type="term" value="F:glycosyltransferase activity"/>
    <property type="evidence" value="ECO:0007669"/>
    <property type="project" value="UniProtKB-UniRule"/>
</dbReference>
<dbReference type="GO" id="GO:0005737">
    <property type="term" value="C:cytoplasm"/>
    <property type="evidence" value="ECO:0007669"/>
    <property type="project" value="TreeGrafter"/>
</dbReference>
<evidence type="ECO:0000256" key="2">
    <source>
        <dbReference type="ARBA" id="ARBA00007647"/>
    </source>
</evidence>
<proteinExistence type="inferred from homology"/>
<comment type="subcellular location">
    <subcellularLocation>
        <location evidence="1">Membrane</location>
        <topology evidence="1">Single-pass membrane protein</topology>
    </subcellularLocation>
</comment>
<dbReference type="AlphaFoldDB" id="A0AAV2CFM5"/>
<feature type="transmembrane region" description="Helical" evidence="8">
    <location>
        <begin position="31"/>
        <end position="49"/>
    </location>
</feature>
<dbReference type="Proteomes" id="UP001497516">
    <property type="component" value="Chromosome 1"/>
</dbReference>
<evidence type="ECO:0000256" key="4">
    <source>
        <dbReference type="ARBA" id="ARBA00022679"/>
    </source>
</evidence>
<accession>A0AAV2CFM5</accession>
<keyword evidence="6 8" id="KW-1133">Transmembrane helix</keyword>
<evidence type="ECO:0000256" key="1">
    <source>
        <dbReference type="ARBA" id="ARBA00004167"/>
    </source>
</evidence>
<evidence type="ECO:0000313" key="9">
    <source>
        <dbReference type="EMBL" id="CAL1355329.1"/>
    </source>
</evidence>
<reference evidence="9 10" key="1">
    <citation type="submission" date="2024-04" db="EMBL/GenBank/DDBJ databases">
        <authorList>
            <person name="Fracassetti M."/>
        </authorList>
    </citation>
    <scope>NUCLEOTIDE SEQUENCE [LARGE SCALE GENOMIC DNA]</scope>
</reference>
<keyword evidence="10" id="KW-1185">Reference proteome</keyword>
<evidence type="ECO:0000256" key="8">
    <source>
        <dbReference type="RuleBase" id="RU366017"/>
    </source>
</evidence>
<evidence type="ECO:0000256" key="3">
    <source>
        <dbReference type="ARBA" id="ARBA00022676"/>
    </source>
</evidence>
<evidence type="ECO:0000313" key="10">
    <source>
        <dbReference type="Proteomes" id="UP001497516"/>
    </source>
</evidence>
<keyword evidence="4 8" id="KW-0808">Transferase</keyword>
<evidence type="ECO:0000256" key="7">
    <source>
        <dbReference type="ARBA" id="ARBA00023136"/>
    </source>
</evidence>
<sequence>MKAPPRLLPLLLPVPAASSRLFETTTRGRCAFLLLCLFLFVSLSIFLSLSPNQLLLRSFDYSPSAAVAPTVVAARPNLSAFPSNSAVRESADHLNKSSVPEARENLESVSILFPDWEVVVIGPAGISGEEEESGFLCVYPNKATSPARFSGNLRATNQSIFTCWMPEKCRRRLQSPVLVRRKSPAEGGKEEKLSSSFATRKTTKPLLRWTFLAYESLSTESDVVLFVKGVNNKQGVNRPAHELKCVFGNPDDSAVKTTAVTSSEQEVFRCAHPDLTGYGKNVTEGVRLTLELPDGVRVPSVAHYSPWRRSSVVVGEAKLQICAATMVYNAAKFLKEWVIYHSGIGVEKFFLYDNGSDDGLGIVVGELNREGYRVETVPWIWAKTQEAGFSHAAVYARESCDWMMYIDVDEFLFSPRWNSAAQPSDRMLKSLIPRKKSAGRVVGQVTIRCNEFGPSGRVTHPPDGVTQGYDCRRKLDNRHKSIVLLEAIDDSLLNAVHHFRLRGGGGGEGGKLFRTKQVGMEAAVVNHYKYQAWSEFRAKFRRRVSAYVVDWRRAVNPASKDRAPGLGFEPVKPGDWERRFCEVRDDRLKSLVRRWYGGLTAEGGGGYRMAWQR</sequence>
<evidence type="ECO:0000256" key="5">
    <source>
        <dbReference type="ARBA" id="ARBA00022692"/>
    </source>
</evidence>
<protein>
    <recommendedName>
        <fullName evidence="8">Glycosyltransferase family 92 protein</fullName>
        <ecNumber evidence="8">2.4.1.-</ecNumber>
    </recommendedName>
</protein>
<dbReference type="GO" id="GO:0016020">
    <property type="term" value="C:membrane"/>
    <property type="evidence" value="ECO:0007669"/>
    <property type="project" value="UniProtKB-SubCell"/>
</dbReference>
<keyword evidence="7 8" id="KW-0472">Membrane</keyword>
<dbReference type="InterPro" id="IPR008166">
    <property type="entry name" value="Glyco_transf_92"/>
</dbReference>